<evidence type="ECO:0000256" key="6">
    <source>
        <dbReference type="ARBA" id="ARBA00022989"/>
    </source>
</evidence>
<dbReference type="PROSITE" id="PS01285">
    <property type="entry name" value="FA58C_1"/>
    <property type="match status" value="2"/>
</dbReference>
<keyword evidence="5" id="KW-0677">Repeat</keyword>
<dbReference type="GO" id="GO:0008528">
    <property type="term" value="F:G protein-coupled peptide receptor activity"/>
    <property type="evidence" value="ECO:0007669"/>
    <property type="project" value="TreeGrafter"/>
</dbReference>
<dbReference type="GO" id="GO:0005524">
    <property type="term" value="F:ATP binding"/>
    <property type="evidence" value="ECO:0007669"/>
    <property type="project" value="InterPro"/>
</dbReference>
<accession>A0A6P8IGR3</accession>
<evidence type="ECO:0000256" key="4">
    <source>
        <dbReference type="ARBA" id="ARBA00022692"/>
    </source>
</evidence>
<evidence type="ECO:0000259" key="18">
    <source>
        <dbReference type="PROSITE" id="PS50262"/>
    </source>
</evidence>
<evidence type="ECO:0000256" key="10">
    <source>
        <dbReference type="ARBA" id="ARBA00023170"/>
    </source>
</evidence>
<dbReference type="InterPro" id="IPR017452">
    <property type="entry name" value="GPCR_Rhodpsn_7TM"/>
</dbReference>
<dbReference type="InterPro" id="IPR000276">
    <property type="entry name" value="GPCR_Rhodpsn"/>
</dbReference>
<dbReference type="PROSITE" id="PS00237">
    <property type="entry name" value="G_PROTEIN_RECEP_F1_1"/>
    <property type="match status" value="1"/>
</dbReference>
<evidence type="ECO:0000313" key="20">
    <source>
        <dbReference type="Proteomes" id="UP000515163"/>
    </source>
</evidence>
<comment type="similarity">
    <text evidence="13">Belongs to the G-protein coupled receptor 1 family.</text>
</comment>
<feature type="domain" description="Protein kinase" evidence="15">
    <location>
        <begin position="1747"/>
        <end position="2031"/>
    </location>
</feature>
<dbReference type="SUPFAM" id="SSF56112">
    <property type="entry name" value="Protein kinase-like (PK-like)"/>
    <property type="match status" value="1"/>
</dbReference>
<dbReference type="InterPro" id="IPR000998">
    <property type="entry name" value="MAM_dom"/>
</dbReference>
<dbReference type="SUPFAM" id="SSF52058">
    <property type="entry name" value="L domain-like"/>
    <property type="match status" value="1"/>
</dbReference>
<dbReference type="SMART" id="SM00369">
    <property type="entry name" value="LRR_TYP"/>
    <property type="match status" value="7"/>
</dbReference>
<dbReference type="Pfam" id="PF00629">
    <property type="entry name" value="MAM"/>
    <property type="match status" value="3"/>
</dbReference>
<evidence type="ECO:0000256" key="12">
    <source>
        <dbReference type="PROSITE-ProRule" id="PRU01172"/>
    </source>
</evidence>
<dbReference type="PROSITE" id="PS50060">
    <property type="entry name" value="MAM_2"/>
    <property type="match status" value="3"/>
</dbReference>
<dbReference type="Gene3D" id="2.60.120.260">
    <property type="entry name" value="Galactose-binding domain-like"/>
    <property type="match status" value="2"/>
</dbReference>
<evidence type="ECO:0000259" key="17">
    <source>
        <dbReference type="PROSITE" id="PS50060"/>
    </source>
</evidence>
<evidence type="ECO:0000256" key="9">
    <source>
        <dbReference type="ARBA" id="ARBA00023157"/>
    </source>
</evidence>
<dbReference type="Pfam" id="PF00001">
    <property type="entry name" value="7tm_1"/>
    <property type="match status" value="1"/>
</dbReference>
<comment type="caution">
    <text evidence="12">Lacks conserved residue(s) required for the propagation of feature annotation.</text>
</comment>
<dbReference type="InterPro" id="IPR032675">
    <property type="entry name" value="LRR_dom_sf"/>
</dbReference>
<dbReference type="InParanoid" id="A0A6P8IGR3"/>
<dbReference type="PRINTS" id="PR00020">
    <property type="entry name" value="MAMDOMAIN"/>
</dbReference>
<dbReference type="PRINTS" id="PR00237">
    <property type="entry name" value="GPCRRHODOPSN"/>
</dbReference>
<sequence length="2031" mass="229940">SCPLDKLNCEEKISKAEKKCKYSFRGLCTFDNGFCGLKHDNATDLRWTIGTSSTPSDHTGPMFDHSTWDQQGSYIFIEASQRRVGDKARLSSDWMSPGSSVCLQFWYHMYGIHIGALNIITKTSNSKESVIWSRTGNQGERWLFGQVGINITGEFQFIIEGVRGSGSKGDIALDDVTLLEGYCTKVVDPVSPDCAFEEDTCHWHNDGYWLIQNVNDGHIRQNGDRGRYLELKDKTSGQLHSITSADLGNNTWSCLRFWYFIGLGYSANLGVGIVGHGYWSLWSTSKSSDGWTYVQVPLNKVNSSYKVTIQGSSTGPVVAVDDLSLSEVSCHHIPHSTYKSFIPPPVPKCIQSLGMQNFKIPDSKITASSFYRYRTAPRRGRLFLADHYSSTIYTGGWCRGSSSGYQWLMVDLGQDMYVTMVATQGKQELDFWVETYYLRYAKQGGSLQWYYKNGKPHRFNGNSDRHTPVYNHLDPVIVARYIRIYPWAYHGLKCLRVDYFGCPVEEKDNASKCDFSLGIQRGRIPDASLTASSSLDSPHRARLYTVEEGGRLGAWIPEREDNNPWLQIDFGTVVMVTKIATQGRHGNFGENDHFVTSYSVSYSQTGITFDWYRINGNMKVYQGNKDRAAVVYNEINPSLIGRYVRIHPITWHIRPAIRLDMYGCVAVKNDIAKIQNLGCFKDSSPAAIPSLENIDKVLEGNYYERSGAILRCAEAAYKRGFDVFAIQNGKCLSSSTANTSFAKYGKTSACGIDGRGGVLANEVYRIIRNCEKNEELCTWNKFGNQNSNYSLMSRNKPNVTRELKDRIVRINHGDLTPDLTFKETVVHFSNGAQMTSHIMFHSTTSFSLCFWTKCTLPGIVIALEISGKPSILITQEYCKFQIYILGSTATADQCICDDRWHHVCFTWKSQGGVWEMYLDGRLGSFGRWLSGLKTLPALDKMIVSYHISYSNASYKQLQLTEVNVWTETSSPQEILRMSYGCGGNGLHGDVISWKKLQTTMTGNYYLSRNSSCFFEKEGIILDSSQSTKIVSPWIDRSDQEYGKCMRFRYLIHGQGSSVQIFQSVFGDEMAKKTVWTDRNSTKAVWYYGQISIAAVSKTQITVQAQFTENASDFAAIGGVYFTDGYCKTWPSRADEAQTEDMSCNKNQDVCPTSCQCFQSSGNTKRLVVQGDSLLTVPRNIPKQSAVIFFQQNKIYQLKKDDFSSFPSLEYVDISNNVLLRVEDKTFNNLPKIQDIKMSTNFISSLSSNIFNALTSLRVLDLSENIIGTIESDTFSTLLNLTVLSLRSNHIERLHPDIFKNNTNLQYLYLQDNRIEALPDGIFSNLKNLKVLYLNDNKIKKISFGTLQGLVSLQTLFLQNNKFSFVNPETFEQLRNLNILKLDHFTLCCYAVKAIPGVDCDSPVDEFSSCDDLMKNKGLQICVWVLGMFAFLGNIGVIIWRVLFREENKVHSYLLTNLAISDFLMGVYLLIIAIKDAQWQGEYFKKDYEWRNGILCQLTGALSMLSSEVSVLMLTLITADRFVSIVFAMRFGKLSYKKAIVMCLIIWSFGLLISLLPLFGMTYFYDTKRDMGFYGRSSVCLPLQLSSSRPAGWEYSVSFFIALNFISFMFIFVAYILMFWTVKKASNAARSTNAKKEAAMARKLLFIVLTDFCCWMPVILIGIFSLTGDFHDPQGLAYVWIAVFVLPVNSSINPILYTFSNANVKKKLIDYGKTMSTASYANHSMVILSTVRDNHNHQQDRSSSNKVHLLEKRIQAAQRPKVHSILNKKIEPLVKKRKIKLVEVCDIFTSIKPKGKVYVTCWNETSQSMGLLKIFAPGKHNEWMKEINVLNRINIGRDHDNLMNYRWHSKVDSLEIDSNNVSIPGMSLSQNCRVICFDFAAASSKSLGRFLGETGFNANIESLFILSLDVLKAVEYLHQNEVCHGDINSHNIVIGKFRRIPPIKALVGGFDKASIVKSGTKADEAYKLDIVQVGTLMKQMLDSCGYTEDFQQISVVIDMCFQESFIWKRRAKEIRTRLEQIWITSNEWDSCV</sequence>
<dbReference type="CDD" id="cd06263">
    <property type="entry name" value="MAM"/>
    <property type="match status" value="1"/>
</dbReference>
<evidence type="ECO:0000256" key="14">
    <source>
        <dbReference type="SAM" id="Phobius"/>
    </source>
</evidence>
<dbReference type="GO" id="GO:0007189">
    <property type="term" value="P:adenylate cyclase-activating G protein-coupled receptor signaling pathway"/>
    <property type="evidence" value="ECO:0007669"/>
    <property type="project" value="TreeGrafter"/>
</dbReference>
<dbReference type="Proteomes" id="UP000515163">
    <property type="component" value="Unplaced"/>
</dbReference>
<dbReference type="InterPro" id="IPR000719">
    <property type="entry name" value="Prot_kinase_dom"/>
</dbReference>
<dbReference type="GeneID" id="116301060"/>
<feature type="domain" description="MAM" evidence="17">
    <location>
        <begin position="192"/>
        <end position="332"/>
    </location>
</feature>
<feature type="transmembrane region" description="Helical" evidence="14">
    <location>
        <begin position="1454"/>
        <end position="1473"/>
    </location>
</feature>
<dbReference type="PROSITE" id="PS50262">
    <property type="entry name" value="G_PROTEIN_RECEP_F1_2"/>
    <property type="match status" value="1"/>
</dbReference>
<dbReference type="FunFam" id="1.20.1070.10:FF:000393">
    <property type="entry name" value="Predicted protein"/>
    <property type="match status" value="1"/>
</dbReference>
<keyword evidence="6 14" id="KW-1133">Transmembrane helix</keyword>
<feature type="domain" description="G-protein coupled receptors family 1 profile" evidence="18">
    <location>
        <begin position="1432"/>
        <end position="1696"/>
    </location>
</feature>
<dbReference type="SMART" id="SM00365">
    <property type="entry name" value="LRR_SD22"/>
    <property type="match status" value="5"/>
</dbReference>
<dbReference type="OrthoDB" id="5963019at2759"/>
<comment type="subcellular location">
    <subcellularLocation>
        <location evidence="1">Cell membrane</location>
        <topology evidence="1">Multi-pass membrane protein</topology>
    </subcellularLocation>
</comment>
<dbReference type="PROSITE" id="PS51828">
    <property type="entry name" value="PTX_2"/>
    <property type="match status" value="1"/>
</dbReference>
<evidence type="ECO:0000256" key="2">
    <source>
        <dbReference type="ARBA" id="ARBA00022475"/>
    </source>
</evidence>
<dbReference type="Pfam" id="PF00754">
    <property type="entry name" value="F5_F8_type_C"/>
    <property type="match status" value="2"/>
</dbReference>
<dbReference type="Pfam" id="PF00354">
    <property type="entry name" value="Pentaxin"/>
    <property type="match status" value="1"/>
</dbReference>
<evidence type="ECO:0000259" key="19">
    <source>
        <dbReference type="PROSITE" id="PS51828"/>
    </source>
</evidence>
<gene>
    <name evidence="21" type="primary">LOC116301060</name>
</gene>
<dbReference type="SUPFAM" id="SSF49785">
    <property type="entry name" value="Galactose-binding domain-like"/>
    <property type="match status" value="2"/>
</dbReference>
<feature type="domain" description="F5/8 type C" evidence="16">
    <location>
        <begin position="513"/>
        <end position="664"/>
    </location>
</feature>
<dbReference type="Gene3D" id="1.10.510.10">
    <property type="entry name" value="Transferase(Phosphotransferase) domain 1"/>
    <property type="match status" value="1"/>
</dbReference>
<keyword evidence="2" id="KW-1003">Cell membrane</keyword>
<dbReference type="PROSITE" id="PS51450">
    <property type="entry name" value="LRR"/>
    <property type="match status" value="4"/>
</dbReference>
<dbReference type="SMART" id="SM00159">
    <property type="entry name" value="PTX"/>
    <property type="match status" value="1"/>
</dbReference>
<dbReference type="InterPro" id="IPR000421">
    <property type="entry name" value="FA58C"/>
</dbReference>
<dbReference type="PROSITE" id="PS00740">
    <property type="entry name" value="MAM_1"/>
    <property type="match status" value="1"/>
</dbReference>
<dbReference type="GO" id="GO:0009755">
    <property type="term" value="P:hormone-mediated signaling pathway"/>
    <property type="evidence" value="ECO:0007669"/>
    <property type="project" value="TreeGrafter"/>
</dbReference>
<dbReference type="InterPro" id="IPR011009">
    <property type="entry name" value="Kinase-like_dom_sf"/>
</dbReference>
<evidence type="ECO:0000256" key="1">
    <source>
        <dbReference type="ARBA" id="ARBA00004651"/>
    </source>
</evidence>
<keyword evidence="20" id="KW-1185">Reference proteome</keyword>
<feature type="transmembrane region" description="Helical" evidence="14">
    <location>
        <begin position="1422"/>
        <end position="1442"/>
    </location>
</feature>
<dbReference type="InterPro" id="IPR030476">
    <property type="entry name" value="Pentaxin_CS"/>
</dbReference>
<feature type="transmembrane region" description="Helical" evidence="14">
    <location>
        <begin position="1642"/>
        <end position="1664"/>
    </location>
</feature>
<dbReference type="GO" id="GO:0005886">
    <property type="term" value="C:plasma membrane"/>
    <property type="evidence" value="ECO:0007669"/>
    <property type="project" value="UniProtKB-SubCell"/>
</dbReference>
<evidence type="ECO:0000259" key="15">
    <source>
        <dbReference type="PROSITE" id="PS50011"/>
    </source>
</evidence>
<dbReference type="GO" id="GO:0004672">
    <property type="term" value="F:protein kinase activity"/>
    <property type="evidence" value="ECO:0007669"/>
    <property type="project" value="InterPro"/>
</dbReference>
<dbReference type="InterPro" id="IPR008979">
    <property type="entry name" value="Galactose-bd-like_sf"/>
</dbReference>
<keyword evidence="7 13" id="KW-0297">G-protein coupled receptor</keyword>
<dbReference type="KEGG" id="aten:116301060"/>
<evidence type="ECO:0000256" key="13">
    <source>
        <dbReference type="RuleBase" id="RU000688"/>
    </source>
</evidence>
<dbReference type="SMART" id="SM00231">
    <property type="entry name" value="FA58C"/>
    <property type="match status" value="2"/>
</dbReference>
<dbReference type="PROSITE" id="PS50022">
    <property type="entry name" value="FA58C_3"/>
    <property type="match status" value="2"/>
</dbReference>
<protein>
    <submittedName>
        <fullName evidence="21">Uncharacterized protein LOC116301060</fullName>
    </submittedName>
</protein>
<dbReference type="SUPFAM" id="SSF81321">
    <property type="entry name" value="Family A G protein-coupled receptor-like"/>
    <property type="match status" value="1"/>
</dbReference>
<proteinExistence type="inferred from homology"/>
<dbReference type="SUPFAM" id="SSF49899">
    <property type="entry name" value="Concanavalin A-like lectins/glucanases"/>
    <property type="match status" value="4"/>
</dbReference>
<feature type="transmembrane region" description="Helical" evidence="14">
    <location>
        <begin position="1596"/>
        <end position="1621"/>
    </location>
</feature>
<dbReference type="Pfam" id="PF13855">
    <property type="entry name" value="LRR_8"/>
    <property type="match status" value="2"/>
</dbReference>
<name>A0A6P8IGR3_ACTTE</name>
<dbReference type="PANTHER" id="PTHR24372:SF77">
    <property type="entry name" value="G-PROTEIN COUPLED RECEPTORS FAMILY 1 PROFILE DOMAIN-CONTAINING PROTEIN"/>
    <property type="match status" value="1"/>
</dbReference>
<feature type="non-terminal residue" evidence="21">
    <location>
        <position position="1"/>
    </location>
</feature>
<keyword evidence="8 14" id="KW-0472">Membrane</keyword>
<evidence type="ECO:0000313" key="21">
    <source>
        <dbReference type="RefSeq" id="XP_031565921.1"/>
    </source>
</evidence>
<organism evidence="20 21">
    <name type="scientific">Actinia tenebrosa</name>
    <name type="common">Australian red waratah sea anemone</name>
    <dbReference type="NCBI Taxonomy" id="6105"/>
    <lineage>
        <taxon>Eukaryota</taxon>
        <taxon>Metazoa</taxon>
        <taxon>Cnidaria</taxon>
        <taxon>Anthozoa</taxon>
        <taxon>Hexacorallia</taxon>
        <taxon>Actiniaria</taxon>
        <taxon>Actiniidae</taxon>
        <taxon>Actinia</taxon>
    </lineage>
</organism>
<dbReference type="Gene3D" id="3.80.10.10">
    <property type="entry name" value="Ribonuclease Inhibitor"/>
    <property type="match status" value="1"/>
</dbReference>
<evidence type="ECO:0000256" key="8">
    <source>
        <dbReference type="ARBA" id="ARBA00023136"/>
    </source>
</evidence>
<keyword evidence="10 13" id="KW-0675">Receptor</keyword>
<dbReference type="RefSeq" id="XP_031565921.1">
    <property type="nucleotide sequence ID" value="XM_031710061.1"/>
</dbReference>
<dbReference type="FunFam" id="2.60.120.260:FF:000016">
    <property type="entry name" value="Contactin-associated protein-like 4 isoform 1"/>
    <property type="match status" value="1"/>
</dbReference>
<dbReference type="Gene3D" id="1.20.1070.10">
    <property type="entry name" value="Rhodopsin 7-helix transmembrane proteins"/>
    <property type="match status" value="1"/>
</dbReference>
<dbReference type="InterPro" id="IPR001611">
    <property type="entry name" value="Leu-rich_rpt"/>
</dbReference>
<keyword evidence="11 13" id="KW-0807">Transducer</keyword>
<dbReference type="CDD" id="cd00057">
    <property type="entry name" value="FA58C"/>
    <property type="match status" value="2"/>
</dbReference>
<feature type="domain" description="MAM" evidence="17">
    <location>
        <begin position="981"/>
        <end position="1128"/>
    </location>
</feature>
<evidence type="ECO:0000256" key="7">
    <source>
        <dbReference type="ARBA" id="ARBA00023040"/>
    </source>
</evidence>
<feature type="domain" description="MAM" evidence="17">
    <location>
        <begin position="26"/>
        <end position="185"/>
    </location>
</feature>
<evidence type="ECO:0000256" key="3">
    <source>
        <dbReference type="ARBA" id="ARBA00022614"/>
    </source>
</evidence>
<evidence type="ECO:0000259" key="16">
    <source>
        <dbReference type="PROSITE" id="PS50022"/>
    </source>
</evidence>
<feature type="domain" description="Pentraxin (PTX)" evidence="19">
    <location>
        <begin position="820"/>
        <end position="1012"/>
    </location>
</feature>
<feature type="transmembrane region" description="Helical" evidence="14">
    <location>
        <begin position="1538"/>
        <end position="1564"/>
    </location>
</feature>
<evidence type="ECO:0000256" key="11">
    <source>
        <dbReference type="ARBA" id="ARBA00023224"/>
    </source>
</evidence>
<dbReference type="SMART" id="SM00137">
    <property type="entry name" value="MAM"/>
    <property type="match status" value="2"/>
</dbReference>
<feature type="transmembrane region" description="Helical" evidence="14">
    <location>
        <begin position="1676"/>
        <end position="1698"/>
    </location>
</feature>
<dbReference type="CDD" id="cd15137">
    <property type="entry name" value="7tmA_Relaxin_R"/>
    <property type="match status" value="1"/>
</dbReference>
<keyword evidence="3" id="KW-0433">Leucine-rich repeat</keyword>
<dbReference type="PANTHER" id="PTHR24372">
    <property type="entry name" value="GLYCOPROTEIN HORMONE RECEPTOR"/>
    <property type="match status" value="1"/>
</dbReference>
<evidence type="ECO:0000256" key="5">
    <source>
        <dbReference type="ARBA" id="ARBA00022737"/>
    </source>
</evidence>
<dbReference type="PROSITE" id="PS50011">
    <property type="entry name" value="PROTEIN_KINASE_DOM"/>
    <property type="match status" value="1"/>
</dbReference>
<keyword evidence="9" id="KW-1015">Disulfide bond</keyword>
<feature type="domain" description="F5/8 type C" evidence="16">
    <location>
        <begin position="349"/>
        <end position="502"/>
    </location>
</feature>
<dbReference type="InterPro" id="IPR013320">
    <property type="entry name" value="ConA-like_dom_sf"/>
</dbReference>
<reference evidence="21" key="1">
    <citation type="submission" date="2025-08" db="UniProtKB">
        <authorList>
            <consortium name="RefSeq"/>
        </authorList>
    </citation>
    <scope>IDENTIFICATION</scope>
</reference>
<dbReference type="Gene3D" id="2.60.120.200">
    <property type="match status" value="4"/>
</dbReference>
<dbReference type="InterPro" id="IPR001759">
    <property type="entry name" value="PTX_dom"/>
</dbReference>
<dbReference type="InterPro" id="IPR003591">
    <property type="entry name" value="Leu-rich_rpt_typical-subtyp"/>
</dbReference>
<keyword evidence="4 13" id="KW-0812">Transmembrane</keyword>
<dbReference type="PROSITE" id="PS00289">
    <property type="entry name" value="PTX_1"/>
    <property type="match status" value="1"/>
</dbReference>